<reference evidence="5" key="1">
    <citation type="submission" date="2022-04" db="EMBL/GenBank/DDBJ databases">
        <title>A functionally conserved STORR gene fusion in Papaver species that diverged 16.8 million years ago.</title>
        <authorList>
            <person name="Catania T."/>
        </authorList>
    </citation>
    <scope>NUCLEOTIDE SEQUENCE</scope>
    <source>
        <strain evidence="5">S-188037</strain>
    </source>
</reference>
<sequence>MNSANNRNASAAARARARDLSSTDVKSAFTSSSKASCNNNNDNNINCTSDGARTMGVTISSRAPASRVPDPSMKDSSHKMNSLEGGSKGGYRCTPQQVQKSHQRNSSFWRGPHPPGDSPGSYRQNHNSHRSFNGRDAQQHQRMQPTMINPRNNYISPPPAIPDHHDMYFTIAKQTEYYFSPVSLWKNIFLRRHMNEQGWVPVSVIAGIHQVEKLMKGIPDKIQYILDAVRASTIVETKGDKIRKRYDWIKWILNVPKDGNSANPEMNNHLPSSNEKGSTSESNKLKDLLKEFSAWDKIEDLQTSFINFTWKLP</sequence>
<evidence type="ECO:0000313" key="5">
    <source>
        <dbReference type="EMBL" id="KAI3954987.1"/>
    </source>
</evidence>
<dbReference type="GO" id="GO:0003723">
    <property type="term" value="F:RNA binding"/>
    <property type="evidence" value="ECO:0007669"/>
    <property type="project" value="UniProtKB-UniRule"/>
</dbReference>
<dbReference type="InterPro" id="IPR036390">
    <property type="entry name" value="WH_DNA-bd_sf"/>
</dbReference>
<dbReference type="CDD" id="cd07323">
    <property type="entry name" value="LAM"/>
    <property type="match status" value="1"/>
</dbReference>
<dbReference type="PANTHER" id="PTHR22792">
    <property type="entry name" value="LUPUS LA PROTEIN-RELATED"/>
    <property type="match status" value="1"/>
</dbReference>
<dbReference type="InterPro" id="IPR045180">
    <property type="entry name" value="La_dom_prot"/>
</dbReference>
<protein>
    <recommendedName>
        <fullName evidence="4">HTH La-type RNA-binding domain-containing protein</fullName>
    </recommendedName>
</protein>
<dbReference type="SMART" id="SM00715">
    <property type="entry name" value="LA"/>
    <property type="match status" value="1"/>
</dbReference>
<dbReference type="GO" id="GO:0005737">
    <property type="term" value="C:cytoplasm"/>
    <property type="evidence" value="ECO:0007669"/>
    <property type="project" value="UniProtKB-ARBA"/>
</dbReference>
<dbReference type="InterPro" id="IPR036388">
    <property type="entry name" value="WH-like_DNA-bd_sf"/>
</dbReference>
<feature type="compositionally biased region" description="Polar residues" evidence="3">
    <location>
        <begin position="94"/>
        <end position="108"/>
    </location>
</feature>
<dbReference type="EMBL" id="JAJJMB010001820">
    <property type="protein sequence ID" value="KAI3954987.1"/>
    <property type="molecule type" value="Genomic_DNA"/>
</dbReference>
<feature type="region of interest" description="Disordered" evidence="3">
    <location>
        <begin position="260"/>
        <end position="281"/>
    </location>
</feature>
<evidence type="ECO:0000256" key="3">
    <source>
        <dbReference type="SAM" id="MobiDB-lite"/>
    </source>
</evidence>
<feature type="region of interest" description="Disordered" evidence="3">
    <location>
        <begin position="1"/>
        <end position="142"/>
    </location>
</feature>
<evidence type="ECO:0000313" key="6">
    <source>
        <dbReference type="Proteomes" id="UP001202328"/>
    </source>
</evidence>
<dbReference type="PANTHER" id="PTHR22792:SF132">
    <property type="entry name" value="LA-RELATED PROTEIN 1"/>
    <property type="match status" value="1"/>
</dbReference>
<dbReference type="Proteomes" id="UP001202328">
    <property type="component" value="Unassembled WGS sequence"/>
</dbReference>
<feature type="compositionally biased region" description="Polar residues" evidence="3">
    <location>
        <begin position="47"/>
        <end position="63"/>
    </location>
</feature>
<dbReference type="SUPFAM" id="SSF46785">
    <property type="entry name" value="Winged helix' DNA-binding domain"/>
    <property type="match status" value="1"/>
</dbReference>
<feature type="compositionally biased region" description="Low complexity" evidence="3">
    <location>
        <begin position="1"/>
        <end position="14"/>
    </location>
</feature>
<feature type="domain" description="HTH La-type RNA-binding" evidence="4">
    <location>
        <begin position="161"/>
        <end position="254"/>
    </location>
</feature>
<name>A0AAD4XX28_9MAGN</name>
<gene>
    <name evidence="5" type="ORF">MKW98_004990</name>
</gene>
<evidence type="ECO:0000256" key="1">
    <source>
        <dbReference type="ARBA" id="ARBA00022884"/>
    </source>
</evidence>
<comment type="caution">
    <text evidence="5">The sequence shown here is derived from an EMBL/GenBank/DDBJ whole genome shotgun (WGS) entry which is preliminary data.</text>
</comment>
<dbReference type="Pfam" id="PF05383">
    <property type="entry name" value="La"/>
    <property type="match status" value="1"/>
</dbReference>
<dbReference type="PROSITE" id="PS50961">
    <property type="entry name" value="HTH_LA"/>
    <property type="match status" value="1"/>
</dbReference>
<organism evidence="5 6">
    <name type="scientific">Papaver atlanticum</name>
    <dbReference type="NCBI Taxonomy" id="357466"/>
    <lineage>
        <taxon>Eukaryota</taxon>
        <taxon>Viridiplantae</taxon>
        <taxon>Streptophyta</taxon>
        <taxon>Embryophyta</taxon>
        <taxon>Tracheophyta</taxon>
        <taxon>Spermatophyta</taxon>
        <taxon>Magnoliopsida</taxon>
        <taxon>Ranunculales</taxon>
        <taxon>Papaveraceae</taxon>
        <taxon>Papaveroideae</taxon>
        <taxon>Papaver</taxon>
    </lineage>
</organism>
<evidence type="ECO:0000259" key="4">
    <source>
        <dbReference type="PROSITE" id="PS50961"/>
    </source>
</evidence>
<feature type="compositionally biased region" description="Polar residues" evidence="3">
    <location>
        <begin position="22"/>
        <end position="37"/>
    </location>
</feature>
<evidence type="ECO:0000256" key="2">
    <source>
        <dbReference type="PROSITE-ProRule" id="PRU00332"/>
    </source>
</evidence>
<dbReference type="InterPro" id="IPR006630">
    <property type="entry name" value="La_HTH"/>
</dbReference>
<dbReference type="AlphaFoldDB" id="A0AAD4XX28"/>
<dbReference type="Gene3D" id="1.10.10.10">
    <property type="entry name" value="Winged helix-like DNA-binding domain superfamily/Winged helix DNA-binding domain"/>
    <property type="match status" value="1"/>
</dbReference>
<keyword evidence="6" id="KW-1185">Reference proteome</keyword>
<proteinExistence type="predicted"/>
<accession>A0AAD4XX28</accession>
<keyword evidence="1 2" id="KW-0694">RNA-binding</keyword>